<feature type="region of interest" description="Disordered" evidence="5">
    <location>
        <begin position="260"/>
        <end position="328"/>
    </location>
</feature>
<dbReference type="EMBL" id="CP073100">
    <property type="protein sequence ID" value="QUE50848.1"/>
    <property type="molecule type" value="Genomic_DNA"/>
</dbReference>
<dbReference type="SMART" id="SM00363">
    <property type="entry name" value="S4"/>
    <property type="match status" value="1"/>
</dbReference>
<evidence type="ECO:0000256" key="5">
    <source>
        <dbReference type="SAM" id="MobiDB-lite"/>
    </source>
</evidence>
<proteinExistence type="inferred from homology"/>
<accession>A0A975IZE9</accession>
<keyword evidence="3" id="KW-0694">RNA-binding</keyword>
<dbReference type="Pfam" id="PF00849">
    <property type="entry name" value="PseudoU_synth_2"/>
    <property type="match status" value="1"/>
</dbReference>
<evidence type="ECO:0000256" key="4">
    <source>
        <dbReference type="RuleBase" id="RU003887"/>
    </source>
</evidence>
<dbReference type="Pfam" id="PF01479">
    <property type="entry name" value="S4"/>
    <property type="match status" value="1"/>
</dbReference>
<dbReference type="EC" id="5.4.99.-" evidence="4"/>
<dbReference type="AlphaFoldDB" id="A0A975IZE9"/>
<feature type="compositionally biased region" description="Low complexity" evidence="5">
    <location>
        <begin position="279"/>
        <end position="288"/>
    </location>
</feature>
<dbReference type="PROSITE" id="PS50889">
    <property type="entry name" value="S4"/>
    <property type="match status" value="1"/>
</dbReference>
<evidence type="ECO:0000259" key="6">
    <source>
        <dbReference type="SMART" id="SM00363"/>
    </source>
</evidence>
<dbReference type="InterPro" id="IPR006145">
    <property type="entry name" value="PsdUridine_synth_RsuA/RluA"/>
</dbReference>
<dbReference type="Gene3D" id="3.30.70.580">
    <property type="entry name" value="Pseudouridine synthase I, catalytic domain, N-terminal subdomain"/>
    <property type="match status" value="1"/>
</dbReference>
<dbReference type="GO" id="GO:0003723">
    <property type="term" value="F:RNA binding"/>
    <property type="evidence" value="ECO:0007669"/>
    <property type="project" value="UniProtKB-KW"/>
</dbReference>
<dbReference type="PANTHER" id="PTHR47683:SF2">
    <property type="entry name" value="RNA-BINDING S4 DOMAIN-CONTAINING PROTEIN"/>
    <property type="match status" value="1"/>
</dbReference>
<dbReference type="PROSITE" id="PS01149">
    <property type="entry name" value="PSI_RSU"/>
    <property type="match status" value="1"/>
</dbReference>
<comment type="similarity">
    <text evidence="1 4">Belongs to the pseudouridine synthase RsuA family.</text>
</comment>
<dbReference type="InterPro" id="IPR018496">
    <property type="entry name" value="PsdUridine_synth_RsuA/RluB_CS"/>
</dbReference>
<sequence length="328" mass="36486">MSEEGIRLNKFLASCGIGSRRGCDEFIQTGRVEVNGHSCTNPGMRIGPEDHVKVDGRRVVAKTPVVVIFHKPRGFVCTKEDELGRETIYQFLPPALHHLHHVGRLDRDSEGLLILTNDGDLTQKLMHPSKSMEKEYHVTSNQPFENPHLDQFLVGIYTPEGKLKAKSIERQSARRIKIVLEHGAKRQIRVMFEAMGYQVTKLLRVRIGSLWLGDLEPGDFQQLNATEIGLLLKNPKAAGSAKVFTKDVIDERKAVEKAQKARAAASEAAGKPPAKKTAKPAARGAAQGFKPRAKSDLEKKPKPAKRGRPQATSRSERTPKRPGSKRHR</sequence>
<dbReference type="InterPro" id="IPR036986">
    <property type="entry name" value="S4_RNA-bd_sf"/>
</dbReference>
<keyword evidence="8" id="KW-1185">Reference proteome</keyword>
<evidence type="ECO:0000313" key="7">
    <source>
        <dbReference type="EMBL" id="QUE50848.1"/>
    </source>
</evidence>
<keyword evidence="2 4" id="KW-0413">Isomerase</keyword>
<dbReference type="NCBIfam" id="TIGR00093">
    <property type="entry name" value="pseudouridine synthase"/>
    <property type="match status" value="1"/>
</dbReference>
<dbReference type="SUPFAM" id="SSF55174">
    <property type="entry name" value="Alpha-L RNA-binding motif"/>
    <property type="match status" value="1"/>
</dbReference>
<evidence type="ECO:0000256" key="1">
    <source>
        <dbReference type="ARBA" id="ARBA00008348"/>
    </source>
</evidence>
<dbReference type="InterPro" id="IPR020094">
    <property type="entry name" value="TruA/RsuA/RluB/E/F_N"/>
</dbReference>
<gene>
    <name evidence="7" type="ORF">KBB96_18555</name>
</gene>
<dbReference type="Proteomes" id="UP000676169">
    <property type="component" value="Chromosome"/>
</dbReference>
<dbReference type="Gene3D" id="3.30.70.1560">
    <property type="entry name" value="Alpha-L RNA-binding motif"/>
    <property type="match status" value="1"/>
</dbReference>
<dbReference type="GO" id="GO:0000455">
    <property type="term" value="P:enzyme-directed rRNA pseudouridine synthesis"/>
    <property type="evidence" value="ECO:0007669"/>
    <property type="project" value="UniProtKB-ARBA"/>
</dbReference>
<protein>
    <recommendedName>
        <fullName evidence="4">Pseudouridine synthase</fullName>
        <ecNumber evidence="4">5.4.99.-</ecNumber>
    </recommendedName>
</protein>
<feature type="compositionally biased region" description="Low complexity" evidence="5">
    <location>
        <begin position="261"/>
        <end position="272"/>
    </location>
</feature>
<dbReference type="Gene3D" id="3.10.290.10">
    <property type="entry name" value="RNA-binding S4 domain"/>
    <property type="match status" value="1"/>
</dbReference>
<dbReference type="InterPro" id="IPR000748">
    <property type="entry name" value="PsdUridine_synth_RsuA/RluB/E/F"/>
</dbReference>
<dbReference type="RefSeq" id="WP_211630987.1">
    <property type="nucleotide sequence ID" value="NZ_CP073100.1"/>
</dbReference>
<dbReference type="InterPro" id="IPR050343">
    <property type="entry name" value="RsuA_PseudoU_synthase"/>
</dbReference>
<dbReference type="CDD" id="cd00165">
    <property type="entry name" value="S4"/>
    <property type="match status" value="1"/>
</dbReference>
<organism evidence="7 8">
    <name type="scientific">Luteolibacter ambystomatis</name>
    <dbReference type="NCBI Taxonomy" id="2824561"/>
    <lineage>
        <taxon>Bacteria</taxon>
        <taxon>Pseudomonadati</taxon>
        <taxon>Verrucomicrobiota</taxon>
        <taxon>Verrucomicrobiia</taxon>
        <taxon>Verrucomicrobiales</taxon>
        <taxon>Verrucomicrobiaceae</taxon>
        <taxon>Luteolibacter</taxon>
    </lineage>
</organism>
<dbReference type="InterPro" id="IPR042092">
    <property type="entry name" value="PsdUridine_s_RsuA/RluB/E/F_cat"/>
</dbReference>
<dbReference type="KEGG" id="lamb:KBB96_18555"/>
<dbReference type="PANTHER" id="PTHR47683">
    <property type="entry name" value="PSEUDOURIDINE SYNTHASE FAMILY PROTEIN-RELATED"/>
    <property type="match status" value="1"/>
</dbReference>
<dbReference type="SUPFAM" id="SSF55120">
    <property type="entry name" value="Pseudouridine synthase"/>
    <property type="match status" value="1"/>
</dbReference>
<feature type="domain" description="RNA-binding S4" evidence="6">
    <location>
        <begin position="6"/>
        <end position="64"/>
    </location>
</feature>
<evidence type="ECO:0000256" key="2">
    <source>
        <dbReference type="ARBA" id="ARBA00023235"/>
    </source>
</evidence>
<dbReference type="InterPro" id="IPR002942">
    <property type="entry name" value="S4_RNA-bd"/>
</dbReference>
<reference evidence="7" key="1">
    <citation type="submission" date="2021-04" db="EMBL/GenBank/DDBJ databases">
        <title>Luteolibacter sp. 32A isolated from the skin of an Anderson's salamander (Ambystoma andersonii).</title>
        <authorList>
            <person name="Spergser J."/>
            <person name="Busse H.-J."/>
        </authorList>
    </citation>
    <scope>NUCLEOTIDE SEQUENCE</scope>
    <source>
        <strain evidence="7">32A</strain>
    </source>
</reference>
<evidence type="ECO:0000313" key="8">
    <source>
        <dbReference type="Proteomes" id="UP000676169"/>
    </source>
</evidence>
<name>A0A975IZE9_9BACT</name>
<dbReference type="FunFam" id="3.10.290.10:FF:000003">
    <property type="entry name" value="Pseudouridine synthase"/>
    <property type="match status" value="1"/>
</dbReference>
<dbReference type="GO" id="GO:0120159">
    <property type="term" value="F:rRNA pseudouridine synthase activity"/>
    <property type="evidence" value="ECO:0007669"/>
    <property type="project" value="UniProtKB-ARBA"/>
</dbReference>
<dbReference type="InterPro" id="IPR020103">
    <property type="entry name" value="PsdUridine_synth_cat_dom_sf"/>
</dbReference>
<evidence type="ECO:0000256" key="3">
    <source>
        <dbReference type="PROSITE-ProRule" id="PRU00182"/>
    </source>
</evidence>